<gene>
    <name evidence="1" type="ORF">H4W29_003867</name>
</gene>
<keyword evidence="2" id="KW-1185">Reference proteome</keyword>
<name>A0ABR9IU06_RHIVS</name>
<evidence type="ECO:0000313" key="1">
    <source>
        <dbReference type="EMBL" id="MBE1506686.1"/>
    </source>
</evidence>
<dbReference type="InterPro" id="IPR005358">
    <property type="entry name" value="Puta_zinc/iron-chelating_dom"/>
</dbReference>
<comment type="caution">
    <text evidence="1">The sequence shown here is derived from an EMBL/GenBank/DDBJ whole genome shotgun (WGS) entry which is preliminary data.</text>
</comment>
<dbReference type="RefSeq" id="WP_192730351.1">
    <property type="nucleotide sequence ID" value="NZ_BAAAVL010000022.1"/>
</dbReference>
<dbReference type="Pfam" id="PF03692">
    <property type="entry name" value="CxxCxxCC"/>
    <property type="match status" value="1"/>
</dbReference>
<reference evidence="1 2" key="1">
    <citation type="submission" date="2020-10" db="EMBL/GenBank/DDBJ databases">
        <title>Sequencing the genomes of 1000 actinobacteria strains.</title>
        <authorList>
            <person name="Klenk H.-P."/>
        </authorList>
    </citation>
    <scope>NUCLEOTIDE SEQUENCE [LARGE SCALE GENOMIC DNA]</scope>
    <source>
        <strain evidence="1 2">DSM 7307</strain>
    </source>
</reference>
<dbReference type="EMBL" id="JADBEC010000001">
    <property type="protein sequence ID" value="MBE1506686.1"/>
    <property type="molecule type" value="Genomic_DNA"/>
</dbReference>
<evidence type="ECO:0000313" key="2">
    <source>
        <dbReference type="Proteomes" id="UP000620262"/>
    </source>
</evidence>
<sequence>MTLSTELDCQACGACCSYSSEWPRFTTESEEDLDLLPAQFVSADQSGMRCDGERCSALSGTIGSKVSCVIYGLRPDVCRTCLPGDDACSTARKAFGLA</sequence>
<accession>A0ABR9IU06</accession>
<dbReference type="Proteomes" id="UP000620262">
    <property type="component" value="Unassembled WGS sequence"/>
</dbReference>
<protein>
    <submittedName>
        <fullName evidence="1">Fe-S-cluster containining protein</fullName>
    </submittedName>
</protein>
<proteinExistence type="predicted"/>
<organism evidence="1 2">
    <name type="scientific">Rhizobium viscosum</name>
    <name type="common">Arthrobacter viscosus</name>
    <dbReference type="NCBI Taxonomy" id="1673"/>
    <lineage>
        <taxon>Bacteria</taxon>
        <taxon>Pseudomonadati</taxon>
        <taxon>Pseudomonadota</taxon>
        <taxon>Alphaproteobacteria</taxon>
        <taxon>Hyphomicrobiales</taxon>
        <taxon>Rhizobiaceae</taxon>
        <taxon>Rhizobium/Agrobacterium group</taxon>
        <taxon>Rhizobium</taxon>
    </lineage>
</organism>